<evidence type="ECO:0000313" key="3">
    <source>
        <dbReference type="EMBL" id="KAK7096179.1"/>
    </source>
</evidence>
<comment type="caution">
    <text evidence="2">The sequence shown here is derived from an EMBL/GenBank/DDBJ whole genome shotgun (WGS) entry which is preliminary data.</text>
</comment>
<protein>
    <submittedName>
        <fullName evidence="2">Uncharacterized protein</fullName>
    </submittedName>
</protein>
<gene>
    <name evidence="2" type="ORF">V1264_005506</name>
    <name evidence="3" type="ORF">V1264_005507</name>
</gene>
<evidence type="ECO:0000256" key="1">
    <source>
        <dbReference type="SAM" id="Phobius"/>
    </source>
</evidence>
<evidence type="ECO:0000313" key="4">
    <source>
        <dbReference type="Proteomes" id="UP001374579"/>
    </source>
</evidence>
<dbReference type="EMBL" id="JBAMIC010000014">
    <property type="protein sequence ID" value="KAK7096179.1"/>
    <property type="molecule type" value="Genomic_DNA"/>
</dbReference>
<evidence type="ECO:0000313" key="2">
    <source>
        <dbReference type="EMBL" id="KAK7096178.1"/>
    </source>
</evidence>
<dbReference type="EMBL" id="JBAMIC010000014">
    <property type="protein sequence ID" value="KAK7096178.1"/>
    <property type="molecule type" value="Genomic_DNA"/>
</dbReference>
<accession>A0AAN9AZN2</accession>
<keyword evidence="1" id="KW-0812">Transmembrane</keyword>
<reference evidence="2 4" key="1">
    <citation type="submission" date="2024-02" db="EMBL/GenBank/DDBJ databases">
        <title>Chromosome-scale genome assembly of the rough periwinkle Littorina saxatilis.</title>
        <authorList>
            <person name="De Jode A."/>
            <person name="Faria R."/>
            <person name="Formenti G."/>
            <person name="Sims Y."/>
            <person name="Smith T.P."/>
            <person name="Tracey A."/>
            <person name="Wood J.M.D."/>
            <person name="Zagrodzka Z.B."/>
            <person name="Johannesson K."/>
            <person name="Butlin R.K."/>
            <person name="Leder E.H."/>
        </authorList>
    </citation>
    <scope>NUCLEOTIDE SEQUENCE [LARGE SCALE GENOMIC DNA]</scope>
    <source>
        <strain evidence="2">Snail1</strain>
        <tissue evidence="2">Muscle</tissue>
    </source>
</reference>
<dbReference type="Proteomes" id="UP001374579">
    <property type="component" value="Unassembled WGS sequence"/>
</dbReference>
<keyword evidence="1" id="KW-0472">Membrane</keyword>
<proteinExistence type="predicted"/>
<keyword evidence="1" id="KW-1133">Transmembrane helix</keyword>
<name>A0AAN9AZN2_9CAEN</name>
<keyword evidence="4" id="KW-1185">Reference proteome</keyword>
<sequence length="67" mass="7531">MDSCTKLMVLMVVFMVAGVVVICGHAIYLDDPDYNDWTTPQPETPKGGYPFETLFNTVGNWIGDLFR</sequence>
<dbReference type="AlphaFoldDB" id="A0AAN9AZN2"/>
<feature type="transmembrane region" description="Helical" evidence="1">
    <location>
        <begin position="7"/>
        <end position="28"/>
    </location>
</feature>
<organism evidence="2 4">
    <name type="scientific">Littorina saxatilis</name>
    <dbReference type="NCBI Taxonomy" id="31220"/>
    <lineage>
        <taxon>Eukaryota</taxon>
        <taxon>Metazoa</taxon>
        <taxon>Spiralia</taxon>
        <taxon>Lophotrochozoa</taxon>
        <taxon>Mollusca</taxon>
        <taxon>Gastropoda</taxon>
        <taxon>Caenogastropoda</taxon>
        <taxon>Littorinimorpha</taxon>
        <taxon>Littorinoidea</taxon>
        <taxon>Littorinidae</taxon>
        <taxon>Littorina</taxon>
    </lineage>
</organism>